<dbReference type="AlphaFoldDB" id="A0A087U4V2"/>
<name>A0A087U4V2_STEMI</name>
<proteinExistence type="predicted"/>
<evidence type="ECO:0000313" key="3">
    <source>
        <dbReference type="Proteomes" id="UP000054359"/>
    </source>
</evidence>
<evidence type="ECO:0000256" key="1">
    <source>
        <dbReference type="SAM" id="Phobius"/>
    </source>
</evidence>
<reference evidence="2 3" key="1">
    <citation type="submission" date="2013-11" db="EMBL/GenBank/DDBJ databases">
        <title>Genome sequencing of Stegodyphus mimosarum.</title>
        <authorList>
            <person name="Bechsgaard J."/>
        </authorList>
    </citation>
    <scope>NUCLEOTIDE SEQUENCE [LARGE SCALE GENOMIC DNA]</scope>
</reference>
<organism evidence="2 3">
    <name type="scientific">Stegodyphus mimosarum</name>
    <name type="common">African social velvet spider</name>
    <dbReference type="NCBI Taxonomy" id="407821"/>
    <lineage>
        <taxon>Eukaryota</taxon>
        <taxon>Metazoa</taxon>
        <taxon>Ecdysozoa</taxon>
        <taxon>Arthropoda</taxon>
        <taxon>Chelicerata</taxon>
        <taxon>Arachnida</taxon>
        <taxon>Araneae</taxon>
        <taxon>Araneomorphae</taxon>
        <taxon>Entelegynae</taxon>
        <taxon>Eresoidea</taxon>
        <taxon>Eresidae</taxon>
        <taxon>Stegodyphus</taxon>
    </lineage>
</organism>
<protein>
    <submittedName>
        <fullName evidence="2">Uncharacterized protein</fullName>
    </submittedName>
</protein>
<accession>A0A087U4V2</accession>
<dbReference type="EMBL" id="KK118168">
    <property type="protein sequence ID" value="KFM72391.1"/>
    <property type="molecule type" value="Genomic_DNA"/>
</dbReference>
<keyword evidence="1" id="KW-0472">Membrane</keyword>
<keyword evidence="3" id="KW-1185">Reference proteome</keyword>
<feature type="transmembrane region" description="Helical" evidence="1">
    <location>
        <begin position="42"/>
        <end position="65"/>
    </location>
</feature>
<keyword evidence="1" id="KW-0812">Transmembrane</keyword>
<sequence length="78" mass="8271">MQVYCPLSLALILRNSITEESSSNCTDTFPEATKGKPFFSHLNLIGGSPVVTLHIIFALSPSLAVTVSGKYRASITGA</sequence>
<feature type="non-terminal residue" evidence="2">
    <location>
        <position position="78"/>
    </location>
</feature>
<gene>
    <name evidence="2" type="ORF">X975_22622</name>
</gene>
<keyword evidence="1" id="KW-1133">Transmembrane helix</keyword>
<dbReference type="Proteomes" id="UP000054359">
    <property type="component" value="Unassembled WGS sequence"/>
</dbReference>
<evidence type="ECO:0000313" key="2">
    <source>
        <dbReference type="EMBL" id="KFM72391.1"/>
    </source>
</evidence>